<evidence type="ECO:0000313" key="1">
    <source>
        <dbReference type="Proteomes" id="UP000887576"/>
    </source>
</evidence>
<evidence type="ECO:0000313" key="2">
    <source>
        <dbReference type="WBParaSite" id="JU765_v2.g15780.t1"/>
    </source>
</evidence>
<protein>
    <submittedName>
        <fullName evidence="2">Uncharacterized protein</fullName>
    </submittedName>
</protein>
<dbReference type="WBParaSite" id="JU765_v2.g15780.t1">
    <property type="protein sequence ID" value="JU765_v2.g15780.t1"/>
    <property type="gene ID" value="JU765_v2.g15780"/>
</dbReference>
<sequence>MDHDEWLKDIGISPRSTLGFGRHATISDFSLHKTMSNLSPDDDLNGSIENTNEAAKSTALITDFESIQKFVNFLMKSKEFRTNVGQQGGLPPTIIATDSFTNCTMKFLQQTSQVVKRQDQGNKLEYVLEMDGG</sequence>
<reference evidence="2" key="1">
    <citation type="submission" date="2022-11" db="UniProtKB">
        <authorList>
            <consortium name="WormBaseParasite"/>
        </authorList>
    </citation>
    <scope>IDENTIFICATION</scope>
</reference>
<organism evidence="1 2">
    <name type="scientific">Panagrolaimus sp. JU765</name>
    <dbReference type="NCBI Taxonomy" id="591449"/>
    <lineage>
        <taxon>Eukaryota</taxon>
        <taxon>Metazoa</taxon>
        <taxon>Ecdysozoa</taxon>
        <taxon>Nematoda</taxon>
        <taxon>Chromadorea</taxon>
        <taxon>Rhabditida</taxon>
        <taxon>Tylenchina</taxon>
        <taxon>Panagrolaimomorpha</taxon>
        <taxon>Panagrolaimoidea</taxon>
        <taxon>Panagrolaimidae</taxon>
        <taxon>Panagrolaimus</taxon>
    </lineage>
</organism>
<name>A0AC34QF22_9BILA</name>
<dbReference type="Proteomes" id="UP000887576">
    <property type="component" value="Unplaced"/>
</dbReference>
<accession>A0AC34QF22</accession>
<proteinExistence type="predicted"/>